<proteinExistence type="predicted"/>
<organism evidence="2 3">
    <name type="scientific">Cyclobacterium marinum (strain ATCC 25205 / DSM 745 / LMG 13164 / NCIMB 1802)</name>
    <name type="common">Flectobacillus marinus</name>
    <dbReference type="NCBI Taxonomy" id="880070"/>
    <lineage>
        <taxon>Bacteria</taxon>
        <taxon>Pseudomonadati</taxon>
        <taxon>Bacteroidota</taxon>
        <taxon>Cytophagia</taxon>
        <taxon>Cytophagales</taxon>
        <taxon>Cyclobacteriaceae</taxon>
        <taxon>Cyclobacterium</taxon>
    </lineage>
</organism>
<dbReference type="eggNOG" id="COG1407">
    <property type="taxonomic scope" value="Bacteria"/>
</dbReference>
<dbReference type="AlphaFoldDB" id="G0J6N6"/>
<gene>
    <name evidence="2" type="ordered locus">Cycma_4866</name>
</gene>
<dbReference type="SUPFAM" id="SSF56300">
    <property type="entry name" value="Metallo-dependent phosphatases"/>
    <property type="match status" value="1"/>
</dbReference>
<dbReference type="InterPro" id="IPR004843">
    <property type="entry name" value="Calcineurin-like_PHP"/>
</dbReference>
<dbReference type="STRING" id="880070.Cycma_4866"/>
<name>G0J6N6_CYCMS</name>
<dbReference type="Proteomes" id="UP000001635">
    <property type="component" value="Chromosome"/>
</dbReference>
<dbReference type="HOGENOM" id="CLU_075478_1_0_10"/>
<dbReference type="PANTHER" id="PTHR39323:SF1">
    <property type="entry name" value="BLR1149 PROTEIN"/>
    <property type="match status" value="1"/>
</dbReference>
<dbReference type="InterPro" id="IPR029052">
    <property type="entry name" value="Metallo-depent_PP-like"/>
</dbReference>
<dbReference type="EMBL" id="CP002955">
    <property type="protein sequence ID" value="AEL28551.1"/>
    <property type="molecule type" value="Genomic_DNA"/>
</dbReference>
<dbReference type="GO" id="GO:0016787">
    <property type="term" value="F:hydrolase activity"/>
    <property type="evidence" value="ECO:0007669"/>
    <property type="project" value="InterPro"/>
</dbReference>
<dbReference type="InterPro" id="IPR026336">
    <property type="entry name" value="PdeM-like"/>
</dbReference>
<evidence type="ECO:0000313" key="2">
    <source>
        <dbReference type="EMBL" id="AEL28551.1"/>
    </source>
</evidence>
<protein>
    <submittedName>
        <fullName evidence="2">Metallophosphoesterase</fullName>
    </submittedName>
</protein>
<keyword evidence="3" id="KW-1185">Reference proteome</keyword>
<evidence type="ECO:0000313" key="3">
    <source>
        <dbReference type="Proteomes" id="UP000001635"/>
    </source>
</evidence>
<accession>G0J6N6</accession>
<sequence>MPKIFNPLAADIDGKYIWQHELVTLHLMKEKAIWLEQENALLLADTHFGKAAHFRKAGIPVPESIHLDDFHRISNLLDKTGASTVIFLGDLFHSESNESWFTLLEFIELFPQLNFHLVMGNHDILPETLYQGSTLKIHKGNLLLGNLILSHEPQKGLQKGSLNICGHIHPGIVIRKSSIQKFRLPAFYYKNNTLIMPAFGQFTGLYSMDLKTAECVMVATPEKVIPIKLNNKVG</sequence>
<feature type="domain" description="Calcineurin-like phosphoesterase" evidence="1">
    <location>
        <begin position="41"/>
        <end position="160"/>
    </location>
</feature>
<evidence type="ECO:0000259" key="1">
    <source>
        <dbReference type="Pfam" id="PF00149"/>
    </source>
</evidence>
<dbReference type="NCBIfam" id="TIGR04123">
    <property type="entry name" value="P_estr_lig_assc"/>
    <property type="match status" value="1"/>
</dbReference>
<dbReference type="PANTHER" id="PTHR39323">
    <property type="entry name" value="BLR1149 PROTEIN"/>
    <property type="match status" value="1"/>
</dbReference>
<dbReference type="KEGG" id="cmr:Cycma_4866"/>
<dbReference type="Pfam" id="PF00149">
    <property type="entry name" value="Metallophos"/>
    <property type="match status" value="1"/>
</dbReference>
<reference evidence="3" key="1">
    <citation type="submission" date="2011-07" db="EMBL/GenBank/DDBJ databases">
        <title>The complete genome of Cyclobacterium marinum DSM 745.</title>
        <authorList>
            <person name="Lucas S."/>
            <person name="Han J."/>
            <person name="Lapidus A."/>
            <person name="Bruce D."/>
            <person name="Goodwin L."/>
            <person name="Pitluck S."/>
            <person name="Peters L."/>
            <person name="Kyrpides N."/>
            <person name="Mavromatis K."/>
            <person name="Ivanova N."/>
            <person name="Ovchinnikova G."/>
            <person name="Chertkov O."/>
            <person name="Detter J.C."/>
            <person name="Tapia R."/>
            <person name="Han C."/>
            <person name="Land M."/>
            <person name="Hauser L."/>
            <person name="Markowitz V."/>
            <person name="Cheng J.-F."/>
            <person name="Hugenholtz P."/>
            <person name="Woyke T."/>
            <person name="Wu D."/>
            <person name="Tindall B."/>
            <person name="Schuetze A."/>
            <person name="Brambilla E."/>
            <person name="Klenk H.-P."/>
            <person name="Eisen J.A."/>
        </authorList>
    </citation>
    <scope>NUCLEOTIDE SEQUENCE [LARGE SCALE GENOMIC DNA]</scope>
    <source>
        <strain evidence="3">ATCC 25205 / DSM 745 / LMG 13164 / NCIMB 1802</strain>
    </source>
</reference>
<dbReference type="RefSeq" id="WP_014022831.1">
    <property type="nucleotide sequence ID" value="NC_015914.1"/>
</dbReference>
<dbReference type="Gene3D" id="3.60.21.10">
    <property type="match status" value="1"/>
</dbReference>